<dbReference type="AlphaFoldDB" id="A0A8T0E858"/>
<sequence length="78" mass="8779">MCQALKQQFIHQLELSEEQRWQQLLGLEELGDRKPSHFLGRQSRDKIHTSSHLVAPQFASSRAGYSSGTVQARTKASG</sequence>
<organism evidence="1 2">
    <name type="scientific">Argiope bruennichi</name>
    <name type="common">Wasp spider</name>
    <name type="synonym">Aranea bruennichi</name>
    <dbReference type="NCBI Taxonomy" id="94029"/>
    <lineage>
        <taxon>Eukaryota</taxon>
        <taxon>Metazoa</taxon>
        <taxon>Ecdysozoa</taxon>
        <taxon>Arthropoda</taxon>
        <taxon>Chelicerata</taxon>
        <taxon>Arachnida</taxon>
        <taxon>Araneae</taxon>
        <taxon>Araneomorphae</taxon>
        <taxon>Entelegynae</taxon>
        <taxon>Araneoidea</taxon>
        <taxon>Araneidae</taxon>
        <taxon>Argiope</taxon>
    </lineage>
</organism>
<comment type="caution">
    <text evidence="1">The sequence shown here is derived from an EMBL/GenBank/DDBJ whole genome shotgun (WGS) entry which is preliminary data.</text>
</comment>
<accession>A0A8T0E858</accession>
<proteinExistence type="predicted"/>
<dbReference type="Proteomes" id="UP000807504">
    <property type="component" value="Unassembled WGS sequence"/>
</dbReference>
<reference evidence="1" key="2">
    <citation type="submission" date="2020-06" db="EMBL/GenBank/DDBJ databases">
        <authorList>
            <person name="Sheffer M."/>
        </authorList>
    </citation>
    <scope>NUCLEOTIDE SEQUENCE</scope>
</reference>
<reference evidence="1" key="1">
    <citation type="journal article" date="2020" name="bioRxiv">
        <title>Chromosome-level reference genome of the European wasp spider Argiope bruennichi: a resource for studies on range expansion and evolutionary adaptation.</title>
        <authorList>
            <person name="Sheffer M.M."/>
            <person name="Hoppe A."/>
            <person name="Krehenwinkel H."/>
            <person name="Uhl G."/>
            <person name="Kuss A.W."/>
            <person name="Jensen L."/>
            <person name="Jensen C."/>
            <person name="Gillespie R.G."/>
            <person name="Hoff K.J."/>
            <person name="Prost S."/>
        </authorList>
    </citation>
    <scope>NUCLEOTIDE SEQUENCE</scope>
</reference>
<dbReference type="EMBL" id="JABXBU010002230">
    <property type="protein sequence ID" value="KAF8767999.1"/>
    <property type="molecule type" value="Genomic_DNA"/>
</dbReference>
<evidence type="ECO:0000313" key="2">
    <source>
        <dbReference type="Proteomes" id="UP000807504"/>
    </source>
</evidence>
<protein>
    <submittedName>
        <fullName evidence="1">Uncharacterized protein</fullName>
    </submittedName>
</protein>
<keyword evidence="2" id="KW-1185">Reference proteome</keyword>
<evidence type="ECO:0000313" key="1">
    <source>
        <dbReference type="EMBL" id="KAF8767999.1"/>
    </source>
</evidence>
<gene>
    <name evidence="1" type="ORF">HNY73_020865</name>
</gene>
<name>A0A8T0E858_ARGBR</name>